<reference evidence="1" key="1">
    <citation type="submission" date="2019-08" db="EMBL/GenBank/DDBJ databases">
        <authorList>
            <person name="Kucharzyk K."/>
            <person name="Murdoch R.W."/>
            <person name="Higgins S."/>
            <person name="Loffler F."/>
        </authorList>
    </citation>
    <scope>NUCLEOTIDE SEQUENCE</scope>
</reference>
<dbReference type="AlphaFoldDB" id="A0A645JG78"/>
<organism evidence="1">
    <name type="scientific">bioreactor metagenome</name>
    <dbReference type="NCBI Taxonomy" id="1076179"/>
    <lineage>
        <taxon>unclassified sequences</taxon>
        <taxon>metagenomes</taxon>
        <taxon>ecological metagenomes</taxon>
    </lineage>
</organism>
<protein>
    <submittedName>
        <fullName evidence="1">Uncharacterized protein</fullName>
    </submittedName>
</protein>
<accession>A0A645JG78</accession>
<evidence type="ECO:0000313" key="1">
    <source>
        <dbReference type="EMBL" id="MPN61679.1"/>
    </source>
</evidence>
<name>A0A645JG78_9ZZZZ</name>
<gene>
    <name evidence="1" type="ORF">SDC9_209421</name>
</gene>
<proteinExistence type="predicted"/>
<sequence>MTSKKPISAAILDFPLVSKIVLVVASETSQILNTIISIMLRITVAIINLPVSK</sequence>
<dbReference type="EMBL" id="VSSQ01138616">
    <property type="protein sequence ID" value="MPN61679.1"/>
    <property type="molecule type" value="Genomic_DNA"/>
</dbReference>
<comment type="caution">
    <text evidence="1">The sequence shown here is derived from an EMBL/GenBank/DDBJ whole genome shotgun (WGS) entry which is preliminary data.</text>
</comment>